<dbReference type="Pfam" id="PF00534">
    <property type="entry name" value="Glycos_transf_1"/>
    <property type="match status" value="1"/>
</dbReference>
<evidence type="ECO:0000259" key="4">
    <source>
        <dbReference type="Pfam" id="PF13439"/>
    </source>
</evidence>
<feature type="domain" description="Glycosyltransferase subfamily 4-like N-terminal" evidence="4">
    <location>
        <begin position="17"/>
        <end position="189"/>
    </location>
</feature>
<sequence>MSERVLIVSHYFPPHLGGIENVAREEARHLARAGFDVTVVTTAIGEPAGRRRLDGYTVARVRAWNGIEGRTGVPFPIVGPSSIKTFVELIRSADVVHVHDTLYLTSWLAGLGCLLLRKPLVLTHHVGLIDHPNKFVVAVQRAVYATAGRALIRTARRIIYFNSRVLCFLRGLGATDEQVAFIPNGVDTEVFHPANVALKRRLRQEMGLPANAVLVLFAGRFVPKKGYDILLQCHSPLYRMLLAGGEPSAGDRAGTNAVFLGLRSQAELADLYRAADIFVLPSSSEGFPLTVQEAMASRLAVVTSDDPGYDVFELDPTRVALVPPNVDSVRAALEAIASDEATLSRMAAYSYQVASERFSWPTHVDALAGIYRGLVRQLV</sequence>
<proteinExistence type="predicted"/>
<reference evidence="5 6" key="1">
    <citation type="journal article" date="2019" name="Emerg. Microbes Infect.">
        <title>Comprehensive subspecies identification of 175 nontuberculous mycobacteria species based on 7547 genomic profiles.</title>
        <authorList>
            <person name="Matsumoto Y."/>
            <person name="Kinjo T."/>
            <person name="Motooka D."/>
            <person name="Nabeya D."/>
            <person name="Jung N."/>
            <person name="Uechi K."/>
            <person name="Horii T."/>
            <person name="Iida T."/>
            <person name="Fujita J."/>
            <person name="Nakamura S."/>
        </authorList>
    </citation>
    <scope>NUCLEOTIDE SEQUENCE [LARGE SCALE GENOMIC DNA]</scope>
    <source>
        <strain evidence="5 6">JCM 13574</strain>
    </source>
</reference>
<dbReference type="RefSeq" id="WP_163733460.1">
    <property type="nucleotide sequence ID" value="NZ_AP022610.1"/>
</dbReference>
<evidence type="ECO:0000259" key="3">
    <source>
        <dbReference type="Pfam" id="PF00534"/>
    </source>
</evidence>
<feature type="domain" description="Glycosyl transferase family 1" evidence="3">
    <location>
        <begin position="201"/>
        <end position="352"/>
    </location>
</feature>
<dbReference type="Pfam" id="PF13439">
    <property type="entry name" value="Glyco_transf_4"/>
    <property type="match status" value="1"/>
</dbReference>
<name>A0A7I7XAE9_9MYCO</name>
<dbReference type="SUPFAM" id="SSF53756">
    <property type="entry name" value="UDP-Glycosyltransferase/glycogen phosphorylase"/>
    <property type="match status" value="1"/>
</dbReference>
<evidence type="ECO:0000256" key="2">
    <source>
        <dbReference type="ARBA" id="ARBA00022679"/>
    </source>
</evidence>
<dbReference type="PANTHER" id="PTHR45947:SF3">
    <property type="entry name" value="SULFOQUINOVOSYL TRANSFERASE SQD2"/>
    <property type="match status" value="1"/>
</dbReference>
<dbReference type="KEGG" id="mmag:MMAD_10440"/>
<protein>
    <submittedName>
        <fullName evidence="5">Glycosyl transferase</fullName>
    </submittedName>
</protein>
<evidence type="ECO:0000256" key="1">
    <source>
        <dbReference type="ARBA" id="ARBA00022676"/>
    </source>
</evidence>
<dbReference type="CDD" id="cd03801">
    <property type="entry name" value="GT4_PimA-like"/>
    <property type="match status" value="1"/>
</dbReference>
<dbReference type="GO" id="GO:0008610">
    <property type="term" value="P:lipid biosynthetic process"/>
    <property type="evidence" value="ECO:0007669"/>
    <property type="project" value="UniProtKB-ARBA"/>
</dbReference>
<accession>A0A7I7XAE9</accession>
<keyword evidence="6" id="KW-1185">Reference proteome</keyword>
<evidence type="ECO:0000313" key="5">
    <source>
        <dbReference type="EMBL" id="BBZ26749.1"/>
    </source>
</evidence>
<dbReference type="GO" id="GO:0016757">
    <property type="term" value="F:glycosyltransferase activity"/>
    <property type="evidence" value="ECO:0007669"/>
    <property type="project" value="UniProtKB-KW"/>
</dbReference>
<dbReference type="InterPro" id="IPR001296">
    <property type="entry name" value="Glyco_trans_1"/>
</dbReference>
<dbReference type="AlphaFoldDB" id="A0A7I7XAE9"/>
<dbReference type="InterPro" id="IPR050194">
    <property type="entry name" value="Glycosyltransferase_grp1"/>
</dbReference>
<evidence type="ECO:0000313" key="6">
    <source>
        <dbReference type="Proteomes" id="UP000466517"/>
    </source>
</evidence>
<gene>
    <name evidence="5" type="ORF">MMAD_10440</name>
</gene>
<dbReference type="Proteomes" id="UP000466517">
    <property type="component" value="Chromosome"/>
</dbReference>
<keyword evidence="2 5" id="KW-0808">Transferase</keyword>
<dbReference type="EMBL" id="AP022610">
    <property type="protein sequence ID" value="BBZ26749.1"/>
    <property type="molecule type" value="Genomic_DNA"/>
</dbReference>
<dbReference type="Gene3D" id="3.40.50.2000">
    <property type="entry name" value="Glycogen Phosphorylase B"/>
    <property type="match status" value="2"/>
</dbReference>
<dbReference type="PANTHER" id="PTHR45947">
    <property type="entry name" value="SULFOQUINOVOSYL TRANSFERASE SQD2"/>
    <property type="match status" value="1"/>
</dbReference>
<keyword evidence="1" id="KW-0328">Glycosyltransferase</keyword>
<dbReference type="InterPro" id="IPR028098">
    <property type="entry name" value="Glyco_trans_4-like_N"/>
</dbReference>
<organism evidence="5 6">
    <name type="scientific">Mycolicibacterium madagascariense</name>
    <dbReference type="NCBI Taxonomy" id="212765"/>
    <lineage>
        <taxon>Bacteria</taxon>
        <taxon>Bacillati</taxon>
        <taxon>Actinomycetota</taxon>
        <taxon>Actinomycetes</taxon>
        <taxon>Mycobacteriales</taxon>
        <taxon>Mycobacteriaceae</taxon>
        <taxon>Mycolicibacterium</taxon>
    </lineage>
</organism>
<dbReference type="GO" id="GO:1903509">
    <property type="term" value="P:liposaccharide metabolic process"/>
    <property type="evidence" value="ECO:0007669"/>
    <property type="project" value="UniProtKB-ARBA"/>
</dbReference>
<dbReference type="GO" id="GO:1901137">
    <property type="term" value="P:carbohydrate derivative biosynthetic process"/>
    <property type="evidence" value="ECO:0007669"/>
    <property type="project" value="UniProtKB-ARBA"/>
</dbReference>